<comment type="similarity">
    <text evidence="1">Belongs to the oxygen-dependent FAD-linked oxidoreductase family.</text>
</comment>
<evidence type="ECO:0000256" key="3">
    <source>
        <dbReference type="ARBA" id="ARBA00022827"/>
    </source>
</evidence>
<dbReference type="PANTHER" id="PTHR42973:SF22">
    <property type="entry name" value="FAD-BINDING PCMH-TYPE DOMAIN-CONTAINING PROTEIN-RELATED"/>
    <property type="match status" value="1"/>
</dbReference>
<dbReference type="InterPro" id="IPR050416">
    <property type="entry name" value="FAD-linked_Oxidoreductase"/>
</dbReference>
<dbReference type="PROSITE" id="PS51387">
    <property type="entry name" value="FAD_PCMH"/>
    <property type="match status" value="1"/>
</dbReference>
<dbReference type="InterPro" id="IPR016166">
    <property type="entry name" value="FAD-bd_PCMH"/>
</dbReference>
<dbReference type="InterPro" id="IPR016169">
    <property type="entry name" value="FAD-bd_PCMH_sub2"/>
</dbReference>
<dbReference type="InterPro" id="IPR006094">
    <property type="entry name" value="Oxid_FAD_bind_N"/>
</dbReference>
<name>A0A423VEZ2_9PEZI</name>
<comment type="caution">
    <text evidence="6">The sequence shown here is derived from an EMBL/GenBank/DDBJ whole genome shotgun (WGS) entry which is preliminary data.</text>
</comment>
<accession>A0A423VEZ2</accession>
<proteinExistence type="inferred from homology"/>
<dbReference type="AlphaFoldDB" id="A0A423VEZ2"/>
<keyword evidence="2" id="KW-0285">Flavoprotein</keyword>
<dbReference type="EMBL" id="LKEA01000069">
    <property type="protein sequence ID" value="ROV89571.1"/>
    <property type="molecule type" value="Genomic_DNA"/>
</dbReference>
<dbReference type="Pfam" id="PF01565">
    <property type="entry name" value="FAD_binding_4"/>
    <property type="match status" value="1"/>
</dbReference>
<keyword evidence="3" id="KW-0274">FAD</keyword>
<evidence type="ECO:0000256" key="1">
    <source>
        <dbReference type="ARBA" id="ARBA00005466"/>
    </source>
</evidence>
<dbReference type="Proteomes" id="UP000283895">
    <property type="component" value="Unassembled WGS sequence"/>
</dbReference>
<evidence type="ECO:0000313" key="7">
    <source>
        <dbReference type="Proteomes" id="UP000283895"/>
    </source>
</evidence>
<dbReference type="GO" id="GO:0016491">
    <property type="term" value="F:oxidoreductase activity"/>
    <property type="evidence" value="ECO:0007669"/>
    <property type="project" value="UniProtKB-KW"/>
</dbReference>
<evidence type="ECO:0000256" key="4">
    <source>
        <dbReference type="ARBA" id="ARBA00023002"/>
    </source>
</evidence>
<feature type="domain" description="FAD-binding PCMH-type" evidence="5">
    <location>
        <begin position="46"/>
        <end position="224"/>
    </location>
</feature>
<keyword evidence="4" id="KW-0560">Oxidoreductase</keyword>
<evidence type="ECO:0000313" key="6">
    <source>
        <dbReference type="EMBL" id="ROV89571.1"/>
    </source>
</evidence>
<organism evidence="6 7">
    <name type="scientific">Cytospora schulzeri</name>
    <dbReference type="NCBI Taxonomy" id="448051"/>
    <lineage>
        <taxon>Eukaryota</taxon>
        <taxon>Fungi</taxon>
        <taxon>Dikarya</taxon>
        <taxon>Ascomycota</taxon>
        <taxon>Pezizomycotina</taxon>
        <taxon>Sordariomycetes</taxon>
        <taxon>Sordariomycetidae</taxon>
        <taxon>Diaporthales</taxon>
        <taxon>Cytosporaceae</taxon>
        <taxon>Cytospora</taxon>
    </lineage>
</organism>
<keyword evidence="7" id="KW-1185">Reference proteome</keyword>
<dbReference type="PANTHER" id="PTHR42973">
    <property type="entry name" value="BINDING OXIDOREDUCTASE, PUTATIVE (AFU_ORTHOLOGUE AFUA_1G17690)-RELATED"/>
    <property type="match status" value="1"/>
</dbReference>
<dbReference type="InterPro" id="IPR036318">
    <property type="entry name" value="FAD-bd_PCMH-like_sf"/>
</dbReference>
<dbReference type="OrthoDB" id="2151789at2759"/>
<dbReference type="SUPFAM" id="SSF56176">
    <property type="entry name" value="FAD-binding/transporter-associated domain-like"/>
    <property type="match status" value="1"/>
</dbReference>
<reference evidence="6 7" key="1">
    <citation type="submission" date="2015-09" db="EMBL/GenBank/DDBJ databases">
        <title>Host preference determinants of Valsa canker pathogens revealed by comparative genomics.</title>
        <authorList>
            <person name="Yin Z."/>
            <person name="Huang L."/>
        </authorList>
    </citation>
    <scope>NUCLEOTIDE SEQUENCE [LARGE SCALE GENOMIC DNA]</scope>
    <source>
        <strain evidence="6 7">03-1</strain>
    </source>
</reference>
<evidence type="ECO:0000259" key="5">
    <source>
        <dbReference type="PROSITE" id="PS51387"/>
    </source>
</evidence>
<dbReference type="STRING" id="356882.A0A423VEZ2"/>
<protein>
    <recommendedName>
        <fullName evidence="5">FAD-binding PCMH-type domain-containing protein</fullName>
    </recommendedName>
</protein>
<sequence length="498" mass="53945">MTGEPVWSQTVTNGVQAALHGRNILYFPGSPEFSDSEAVYFTAAAQAVRSAAVARPTSTDDVSALLTALRRHLPTDVPIAVRGAGHATYGGMAKAASGVTIDLRGLRGVEVLPGERHVRIGAGEHWSSVYAALEEHAPPLTTVGGRMPTVGVAGFLLGGGISTLSSRYGFGADVVSAWEVVTASGEIVRASRDDEATADLWDALRGGSTNFGIVTAVEIACFPHPAVYRGTNAFYLPMARHSTLKALLNMALEPTPGDGQPINHAIWSISYFMGMKFINAMLTTTGSPKEVDMHEWLRVWGRVPLTGNLKTTSHGDFIVEYGKLVPANGSRTLDKTITVKMDFDLLNALVDLWYASNDTIRRRVSGLMNSLVFQPLSVGMLETACRTAPSRPSSTTSQGLDPKDGPLIVVEICMTWKKADDDEFMEKAVAEFLNDCVSLAQQRNLAHRHIFPNYAWPTDPIMKGYGEQRLAVLRDVAQKWDPEGFFQTQFVGGFKLGM</sequence>
<dbReference type="Gene3D" id="3.30.465.10">
    <property type="match status" value="1"/>
</dbReference>
<dbReference type="GO" id="GO:0071949">
    <property type="term" value="F:FAD binding"/>
    <property type="evidence" value="ECO:0007669"/>
    <property type="project" value="InterPro"/>
</dbReference>
<evidence type="ECO:0000256" key="2">
    <source>
        <dbReference type="ARBA" id="ARBA00022630"/>
    </source>
</evidence>
<gene>
    <name evidence="6" type="ORF">VMCG_09956</name>
</gene>